<evidence type="ECO:0000256" key="1">
    <source>
        <dbReference type="SAM" id="MobiDB-lite"/>
    </source>
</evidence>
<dbReference type="EMBL" id="WTPX01000213">
    <property type="protein sequence ID" value="NNJ27830.1"/>
    <property type="molecule type" value="Genomic_DNA"/>
</dbReference>
<evidence type="ECO:0000313" key="2">
    <source>
        <dbReference type="EMBL" id="NNJ27830.1"/>
    </source>
</evidence>
<feature type="compositionally biased region" description="Basic and acidic residues" evidence="1">
    <location>
        <begin position="82"/>
        <end position="92"/>
    </location>
</feature>
<comment type="caution">
    <text evidence="2">The sequence shown here is derived from an EMBL/GenBank/DDBJ whole genome shotgun (WGS) entry which is preliminary data.</text>
</comment>
<sequence>MTAETPKSTIAQKVTAACLVLICVAVPGLIAWEYGTERYWESTEKQRADDYVDVIYEERGGAEGWASRVVWLGESDAEQDAENERLAAERAAAEPNPYSLFR</sequence>
<organism evidence="2 3">
    <name type="scientific">Alienimonas chondri</name>
    <dbReference type="NCBI Taxonomy" id="2681879"/>
    <lineage>
        <taxon>Bacteria</taxon>
        <taxon>Pseudomonadati</taxon>
        <taxon>Planctomycetota</taxon>
        <taxon>Planctomycetia</taxon>
        <taxon>Planctomycetales</taxon>
        <taxon>Planctomycetaceae</taxon>
        <taxon>Alienimonas</taxon>
    </lineage>
</organism>
<evidence type="ECO:0000313" key="3">
    <source>
        <dbReference type="Proteomes" id="UP000609651"/>
    </source>
</evidence>
<keyword evidence="3" id="KW-1185">Reference proteome</keyword>
<name>A0ABX1VK66_9PLAN</name>
<reference evidence="2 3" key="1">
    <citation type="journal article" date="2020" name="Syst. Appl. Microbiol.">
        <title>Alienimonas chondri sp. nov., a novel planctomycete isolated from the biofilm of the red alga Chondrus crispus.</title>
        <authorList>
            <person name="Vitorino I."/>
            <person name="Albuquerque L."/>
            <person name="Wiegand S."/>
            <person name="Kallscheuer N."/>
            <person name="da Costa M.S."/>
            <person name="Lobo-da-Cunha A."/>
            <person name="Jogler C."/>
            <person name="Lage O.M."/>
        </authorList>
    </citation>
    <scope>NUCLEOTIDE SEQUENCE [LARGE SCALE GENOMIC DNA]</scope>
    <source>
        <strain evidence="2 3">LzC2</strain>
    </source>
</reference>
<accession>A0ABX1VK66</accession>
<feature type="compositionally biased region" description="Low complexity" evidence="1">
    <location>
        <begin position="93"/>
        <end position="102"/>
    </location>
</feature>
<feature type="region of interest" description="Disordered" evidence="1">
    <location>
        <begin position="81"/>
        <end position="102"/>
    </location>
</feature>
<dbReference type="Proteomes" id="UP000609651">
    <property type="component" value="Unassembled WGS sequence"/>
</dbReference>
<proteinExistence type="predicted"/>
<gene>
    <name evidence="2" type="ORF">LzC2_39390</name>
</gene>
<dbReference type="RefSeq" id="WP_171189737.1">
    <property type="nucleotide sequence ID" value="NZ_WTPX01000213.1"/>
</dbReference>
<protein>
    <submittedName>
        <fullName evidence="2">Uncharacterized protein</fullName>
    </submittedName>
</protein>